<dbReference type="PANTHER" id="PTHR46612">
    <property type="entry name" value="XYLOSIDE XYLOSYLTRANSFERASE 1"/>
    <property type="match status" value="1"/>
</dbReference>
<reference evidence="1 2" key="1">
    <citation type="journal article" date="2024" name="Science">
        <title>Giant polyketide synthase enzymes in the biosynthesis of giant marine polyether toxins.</title>
        <authorList>
            <person name="Fallon T.R."/>
            <person name="Shende V.V."/>
            <person name="Wierzbicki I.H."/>
            <person name="Pendleton A.L."/>
            <person name="Watervoot N.F."/>
            <person name="Auber R.P."/>
            <person name="Gonzalez D.J."/>
            <person name="Wisecaver J.H."/>
            <person name="Moore B.S."/>
        </authorList>
    </citation>
    <scope>NUCLEOTIDE SEQUENCE [LARGE SCALE GENOMIC DNA]</scope>
    <source>
        <strain evidence="1 2">12B1</strain>
    </source>
</reference>
<dbReference type="GO" id="GO:0140560">
    <property type="term" value="F:xylosyl alpha-1,3-xylosyltransferase activity"/>
    <property type="evidence" value="ECO:0007669"/>
    <property type="project" value="TreeGrafter"/>
</dbReference>
<dbReference type="GO" id="GO:0016266">
    <property type="term" value="P:protein O-linked glycosylation via N-acetyl-galactosamine"/>
    <property type="evidence" value="ECO:0007669"/>
    <property type="project" value="TreeGrafter"/>
</dbReference>
<dbReference type="InterPro" id="IPR042465">
    <property type="entry name" value="XXLT1"/>
</dbReference>
<evidence type="ECO:0000313" key="1">
    <source>
        <dbReference type="EMBL" id="KAL1499730.1"/>
    </source>
</evidence>
<keyword evidence="2" id="KW-1185">Reference proteome</keyword>
<proteinExistence type="predicted"/>
<sequence>MACVDVAFLMSGPVTDLHSLADHVRASSSVPLCLHLVADSAEKASLAQRWRMQFHSLAAMPREALALHRAFANLTHGPGAVYMWKPLLHLLLPMRRLLLLDSDVAAARDFAAAAAARFEAFGAAVVGLAAEQAPFYYLNGYPQTGGLNGGVQLLDLEAMRRSREYNAELHRFAAGQRGEIGFLGDQNFYTSLRALRPELVHTLDCGWNRQLSTHLWGAMPSWVYECDSPCSLVHGNHPTFKAAIAMLHREPPAGLLSCAKCEAVIARSIAYSAAAGITRLLAPAERYMWRTLHQCCCAGAAGARTAFAQLLWSDRAAARKTHPADAPSHGALLAPDGF</sequence>
<dbReference type="SUPFAM" id="SSF53448">
    <property type="entry name" value="Nucleotide-diphospho-sugar transferases"/>
    <property type="match status" value="1"/>
</dbReference>
<evidence type="ECO:0008006" key="3">
    <source>
        <dbReference type="Google" id="ProtNLM"/>
    </source>
</evidence>
<dbReference type="Proteomes" id="UP001515480">
    <property type="component" value="Unassembled WGS sequence"/>
</dbReference>
<gene>
    <name evidence="1" type="ORF">AB1Y20_012417</name>
</gene>
<protein>
    <recommendedName>
        <fullName evidence="3">Hexosyltransferase</fullName>
    </recommendedName>
</protein>
<name>A0AB34IKL8_PRYPA</name>
<dbReference type="GO" id="GO:0005789">
    <property type="term" value="C:endoplasmic reticulum membrane"/>
    <property type="evidence" value="ECO:0007669"/>
    <property type="project" value="TreeGrafter"/>
</dbReference>
<organism evidence="1 2">
    <name type="scientific">Prymnesium parvum</name>
    <name type="common">Toxic golden alga</name>
    <dbReference type="NCBI Taxonomy" id="97485"/>
    <lineage>
        <taxon>Eukaryota</taxon>
        <taxon>Haptista</taxon>
        <taxon>Haptophyta</taxon>
        <taxon>Prymnesiophyceae</taxon>
        <taxon>Prymnesiales</taxon>
        <taxon>Prymnesiaceae</taxon>
        <taxon>Prymnesium</taxon>
    </lineage>
</organism>
<dbReference type="Gene3D" id="3.90.550.10">
    <property type="entry name" value="Spore Coat Polysaccharide Biosynthesis Protein SpsA, Chain A"/>
    <property type="match status" value="1"/>
</dbReference>
<dbReference type="AlphaFoldDB" id="A0AB34IKL8"/>
<accession>A0AB34IKL8</accession>
<dbReference type="EMBL" id="JBGBPQ010000024">
    <property type="protein sequence ID" value="KAL1499730.1"/>
    <property type="molecule type" value="Genomic_DNA"/>
</dbReference>
<comment type="caution">
    <text evidence="1">The sequence shown here is derived from an EMBL/GenBank/DDBJ whole genome shotgun (WGS) entry which is preliminary data.</text>
</comment>
<dbReference type="InterPro" id="IPR029044">
    <property type="entry name" value="Nucleotide-diphossugar_trans"/>
</dbReference>
<evidence type="ECO:0000313" key="2">
    <source>
        <dbReference type="Proteomes" id="UP001515480"/>
    </source>
</evidence>
<dbReference type="PANTHER" id="PTHR46612:SF1">
    <property type="entry name" value="XYLOSIDE XYLOSYLTRANSFERASE 1"/>
    <property type="match status" value="1"/>
</dbReference>